<dbReference type="Gene3D" id="3.40.30.10">
    <property type="entry name" value="Glutaredoxin"/>
    <property type="match status" value="1"/>
</dbReference>
<dbReference type="PANTHER" id="PTHR42852:SF13">
    <property type="entry name" value="PROTEIN DIPZ"/>
    <property type="match status" value="1"/>
</dbReference>
<dbReference type="PANTHER" id="PTHR42852">
    <property type="entry name" value="THIOL:DISULFIDE INTERCHANGE PROTEIN DSBE"/>
    <property type="match status" value="1"/>
</dbReference>
<dbReference type="EMBL" id="JACNYL010000001">
    <property type="protein sequence ID" value="MBD1421001.1"/>
    <property type="molecule type" value="Genomic_DNA"/>
</dbReference>
<dbReference type="InterPro" id="IPR050553">
    <property type="entry name" value="Thioredoxin_ResA/DsbE_sf"/>
</dbReference>
<gene>
    <name evidence="2" type="ORF">H8B21_05370</name>
</gene>
<dbReference type="RefSeq" id="WP_190312720.1">
    <property type="nucleotide sequence ID" value="NZ_JACNYL010000001.1"/>
</dbReference>
<dbReference type="Pfam" id="PF08534">
    <property type="entry name" value="Redoxin"/>
    <property type="match status" value="1"/>
</dbReference>
<dbReference type="InterPro" id="IPR013766">
    <property type="entry name" value="Thioredoxin_domain"/>
</dbReference>
<dbReference type="Proteomes" id="UP000651112">
    <property type="component" value="Unassembled WGS sequence"/>
</dbReference>
<comment type="caution">
    <text evidence="2">The sequence shown here is derived from an EMBL/GenBank/DDBJ whole genome shotgun (WGS) entry which is preliminary data.</text>
</comment>
<dbReference type="InterPro" id="IPR036249">
    <property type="entry name" value="Thioredoxin-like_sf"/>
</dbReference>
<dbReference type="PROSITE" id="PS51352">
    <property type="entry name" value="THIOREDOXIN_2"/>
    <property type="match status" value="1"/>
</dbReference>
<reference evidence="2 3" key="1">
    <citation type="submission" date="2020-08" db="EMBL/GenBank/DDBJ databases">
        <title>Sphingobacterium sp. DN00404 isolated from aquaculture water.</title>
        <authorList>
            <person name="Zhang M."/>
        </authorList>
    </citation>
    <scope>NUCLEOTIDE SEQUENCE [LARGE SCALE GENOMIC DNA]</scope>
    <source>
        <strain evidence="2 3">KCTC 42746</strain>
    </source>
</reference>
<sequence length="236" mass="27257">MKLFYSYMRRLFAYIPNLSKVTRIPTTIFSPATKWHTLVNVRQAFLLQVFCFILFSDVHAQSAGERAEAGLSEIRHLQVGDTIPYALWQIPLHVVNHPDGKDTITLNDYRDRKLIILDFWATWCGSCIKSFPKMDSLNTRLQPDLQILLVNSITGTGDTNTKIKAFFDKLDYTLSIPSVINDSLFKKLFPRKLIPHYVWIDNNGKVKAITASKELTFENIERMIHNENVTLTTKEY</sequence>
<keyword evidence="3" id="KW-1185">Reference proteome</keyword>
<name>A0ABR7XP98_9SPHI</name>
<dbReference type="InterPro" id="IPR013740">
    <property type="entry name" value="Redoxin"/>
</dbReference>
<evidence type="ECO:0000313" key="3">
    <source>
        <dbReference type="Proteomes" id="UP000651112"/>
    </source>
</evidence>
<feature type="domain" description="Thioredoxin" evidence="1">
    <location>
        <begin position="77"/>
        <end position="229"/>
    </location>
</feature>
<accession>A0ABR7XP98</accession>
<protein>
    <submittedName>
        <fullName evidence="2">TlpA family protein disulfide reductase</fullName>
    </submittedName>
</protein>
<organism evidence="2 3">
    <name type="scientific">Sphingobacterium chuzhouense</name>
    <dbReference type="NCBI Taxonomy" id="1742264"/>
    <lineage>
        <taxon>Bacteria</taxon>
        <taxon>Pseudomonadati</taxon>
        <taxon>Bacteroidota</taxon>
        <taxon>Sphingobacteriia</taxon>
        <taxon>Sphingobacteriales</taxon>
        <taxon>Sphingobacteriaceae</taxon>
        <taxon>Sphingobacterium</taxon>
    </lineage>
</organism>
<evidence type="ECO:0000313" key="2">
    <source>
        <dbReference type="EMBL" id="MBD1421001.1"/>
    </source>
</evidence>
<evidence type="ECO:0000259" key="1">
    <source>
        <dbReference type="PROSITE" id="PS51352"/>
    </source>
</evidence>
<dbReference type="SUPFAM" id="SSF52833">
    <property type="entry name" value="Thioredoxin-like"/>
    <property type="match status" value="1"/>
</dbReference>
<proteinExistence type="predicted"/>
<dbReference type="CDD" id="cd02966">
    <property type="entry name" value="TlpA_like_family"/>
    <property type="match status" value="1"/>
</dbReference>